<dbReference type="InterPro" id="IPR006700">
    <property type="entry name" value="RsmE"/>
</dbReference>
<evidence type="ECO:0000259" key="14">
    <source>
        <dbReference type="Pfam" id="PF20260"/>
    </source>
</evidence>
<dbReference type="NCBIfam" id="TIGR00046">
    <property type="entry name" value="RsmE family RNA methyltransferase"/>
    <property type="match status" value="1"/>
</dbReference>
<reference evidence="16" key="1">
    <citation type="submission" date="2017-02" db="EMBL/GenBank/DDBJ databases">
        <authorList>
            <person name="Varghese N."/>
            <person name="Submissions S."/>
        </authorList>
    </citation>
    <scope>NUCLEOTIDE SEQUENCE [LARGE SCALE GENOMIC DNA]</scope>
    <source>
        <strain evidence="16">ATCC 25662</strain>
    </source>
</reference>
<dbReference type="Gene3D" id="3.40.1280.10">
    <property type="match status" value="1"/>
</dbReference>
<keyword evidence="6 12" id="KW-0698">rRNA processing</keyword>
<dbReference type="PIRSF" id="PIRSF015601">
    <property type="entry name" value="MTase_slr0722"/>
    <property type="match status" value="1"/>
</dbReference>
<evidence type="ECO:0000256" key="7">
    <source>
        <dbReference type="ARBA" id="ARBA00022603"/>
    </source>
</evidence>
<evidence type="ECO:0000256" key="1">
    <source>
        <dbReference type="ARBA" id="ARBA00004496"/>
    </source>
</evidence>
<evidence type="ECO:0000256" key="5">
    <source>
        <dbReference type="ARBA" id="ARBA00022490"/>
    </source>
</evidence>
<accession>A0A1T4N824</accession>
<dbReference type="GO" id="GO:0005737">
    <property type="term" value="C:cytoplasm"/>
    <property type="evidence" value="ECO:0007669"/>
    <property type="project" value="UniProtKB-SubCell"/>
</dbReference>
<name>A0A1T4N824_9FIRM</name>
<evidence type="ECO:0000256" key="2">
    <source>
        <dbReference type="ARBA" id="ARBA00005528"/>
    </source>
</evidence>
<keyword evidence="9 12" id="KW-0949">S-adenosyl-L-methionine</keyword>
<gene>
    <name evidence="15" type="ORF">SAMN02745191_1512</name>
</gene>
<organism evidence="15 16">
    <name type="scientific">Anaerorhabdus furcosa</name>
    <dbReference type="NCBI Taxonomy" id="118967"/>
    <lineage>
        <taxon>Bacteria</taxon>
        <taxon>Bacillati</taxon>
        <taxon>Bacillota</taxon>
        <taxon>Erysipelotrichia</taxon>
        <taxon>Erysipelotrichales</taxon>
        <taxon>Erysipelotrichaceae</taxon>
        <taxon>Anaerorhabdus</taxon>
    </lineage>
</organism>
<dbReference type="InterPro" id="IPR046886">
    <property type="entry name" value="RsmE_MTase_dom"/>
</dbReference>
<comment type="subcellular location">
    <subcellularLocation>
        <location evidence="1 12">Cytoplasm</location>
    </subcellularLocation>
</comment>
<dbReference type="Pfam" id="PF20260">
    <property type="entry name" value="PUA_4"/>
    <property type="match status" value="1"/>
</dbReference>
<dbReference type="InterPro" id="IPR015947">
    <property type="entry name" value="PUA-like_sf"/>
</dbReference>
<dbReference type="GO" id="GO:0070475">
    <property type="term" value="P:rRNA base methylation"/>
    <property type="evidence" value="ECO:0007669"/>
    <property type="project" value="TreeGrafter"/>
</dbReference>
<keyword evidence="5 12" id="KW-0963">Cytoplasm</keyword>
<comment type="catalytic activity">
    <reaction evidence="11 12">
        <text>uridine(1498) in 16S rRNA + S-adenosyl-L-methionine = N(3)-methyluridine(1498) in 16S rRNA + S-adenosyl-L-homocysteine + H(+)</text>
        <dbReference type="Rhea" id="RHEA:42920"/>
        <dbReference type="Rhea" id="RHEA-COMP:10283"/>
        <dbReference type="Rhea" id="RHEA-COMP:10284"/>
        <dbReference type="ChEBI" id="CHEBI:15378"/>
        <dbReference type="ChEBI" id="CHEBI:57856"/>
        <dbReference type="ChEBI" id="CHEBI:59789"/>
        <dbReference type="ChEBI" id="CHEBI:65315"/>
        <dbReference type="ChEBI" id="CHEBI:74502"/>
        <dbReference type="EC" id="2.1.1.193"/>
    </reaction>
</comment>
<keyword evidence="8 12" id="KW-0808">Transferase</keyword>
<dbReference type="STRING" id="118967.SAMN02745191_1512"/>
<evidence type="ECO:0000256" key="4">
    <source>
        <dbReference type="ARBA" id="ARBA00013673"/>
    </source>
</evidence>
<evidence type="ECO:0000256" key="12">
    <source>
        <dbReference type="PIRNR" id="PIRNR015601"/>
    </source>
</evidence>
<dbReference type="OrthoDB" id="9815641at2"/>
<dbReference type="EC" id="2.1.1.193" evidence="3 12"/>
<evidence type="ECO:0000313" key="16">
    <source>
        <dbReference type="Proteomes" id="UP000243297"/>
    </source>
</evidence>
<dbReference type="SUPFAM" id="SSF88697">
    <property type="entry name" value="PUA domain-like"/>
    <property type="match status" value="1"/>
</dbReference>
<keyword evidence="16" id="KW-1185">Reference proteome</keyword>
<protein>
    <recommendedName>
        <fullName evidence="4 12">Ribosomal RNA small subunit methyltransferase E</fullName>
        <ecNumber evidence="3 12">2.1.1.193</ecNumber>
    </recommendedName>
</protein>
<feature type="domain" description="Ribosomal RNA small subunit methyltransferase E methyltransferase" evidence="13">
    <location>
        <begin position="74"/>
        <end position="234"/>
    </location>
</feature>
<dbReference type="PANTHER" id="PTHR30027:SF3">
    <property type="entry name" value="16S RRNA (URACIL(1498)-N(3))-METHYLTRANSFERASE"/>
    <property type="match status" value="1"/>
</dbReference>
<evidence type="ECO:0000256" key="10">
    <source>
        <dbReference type="ARBA" id="ARBA00025699"/>
    </source>
</evidence>
<dbReference type="EMBL" id="FUWY01000004">
    <property type="protein sequence ID" value="SJZ75275.1"/>
    <property type="molecule type" value="Genomic_DNA"/>
</dbReference>
<dbReference type="GO" id="GO:0070042">
    <property type="term" value="F:rRNA (uridine-N3-)-methyltransferase activity"/>
    <property type="evidence" value="ECO:0007669"/>
    <property type="project" value="TreeGrafter"/>
</dbReference>
<dbReference type="Pfam" id="PF04452">
    <property type="entry name" value="Methyltrans_RNA"/>
    <property type="match status" value="1"/>
</dbReference>
<evidence type="ECO:0000256" key="6">
    <source>
        <dbReference type="ARBA" id="ARBA00022552"/>
    </source>
</evidence>
<evidence type="ECO:0000256" key="11">
    <source>
        <dbReference type="ARBA" id="ARBA00047944"/>
    </source>
</evidence>
<keyword evidence="7 12" id="KW-0489">Methyltransferase</keyword>
<dbReference type="RefSeq" id="WP_078711913.1">
    <property type="nucleotide sequence ID" value="NZ_FUWY01000004.1"/>
</dbReference>
<dbReference type="InterPro" id="IPR029028">
    <property type="entry name" value="Alpha/beta_knot_MTases"/>
</dbReference>
<proteinExistence type="inferred from homology"/>
<evidence type="ECO:0000256" key="9">
    <source>
        <dbReference type="ARBA" id="ARBA00022691"/>
    </source>
</evidence>
<dbReference type="Proteomes" id="UP000243297">
    <property type="component" value="Unassembled WGS sequence"/>
</dbReference>
<evidence type="ECO:0000259" key="13">
    <source>
        <dbReference type="Pfam" id="PF04452"/>
    </source>
</evidence>
<dbReference type="AlphaFoldDB" id="A0A1T4N824"/>
<dbReference type="InterPro" id="IPR029026">
    <property type="entry name" value="tRNA_m1G_MTases_N"/>
</dbReference>
<evidence type="ECO:0000256" key="3">
    <source>
        <dbReference type="ARBA" id="ARBA00012328"/>
    </source>
</evidence>
<evidence type="ECO:0000256" key="8">
    <source>
        <dbReference type="ARBA" id="ARBA00022679"/>
    </source>
</evidence>
<sequence length="239" mass="27366">MQQYFINNKIEQGAEISFDKEQTHHIKDVLRMKEGTCIRLVNQEKEAGFASIFYRGKDVVAHINELDQNSNDMKCKITLCVGLIKKEKWDYLLQKCTELGVSEIVPFESSRTIVKAKDEKVSKKLERWHKILLEAAEQCKRNSCPNLVEPIGFKEITQYKSEINCVAYEDVKYIGEKLRDIVKQPTSITIVVGPEGGFDPCEVEYLLENNFHCITLGKRILRAETATTYVLSAIDALVE</sequence>
<comment type="function">
    <text evidence="10 12">Specifically methylates the N3 position of the uracil ring of uridine 1498 (m3U1498) in 16S rRNA. Acts on the fully assembled 30S ribosomal subunit.</text>
</comment>
<dbReference type="SUPFAM" id="SSF75217">
    <property type="entry name" value="alpha/beta knot"/>
    <property type="match status" value="1"/>
</dbReference>
<feature type="domain" description="Ribosomal RNA small subunit methyltransferase E PUA-like" evidence="14">
    <location>
        <begin position="18"/>
        <end position="57"/>
    </location>
</feature>
<dbReference type="InterPro" id="IPR046887">
    <property type="entry name" value="RsmE_PUA-like"/>
</dbReference>
<evidence type="ECO:0000313" key="15">
    <source>
        <dbReference type="EMBL" id="SJZ75275.1"/>
    </source>
</evidence>
<dbReference type="PANTHER" id="PTHR30027">
    <property type="entry name" value="RIBOSOMAL RNA SMALL SUBUNIT METHYLTRANSFERASE E"/>
    <property type="match status" value="1"/>
</dbReference>
<dbReference type="CDD" id="cd18084">
    <property type="entry name" value="RsmE-like"/>
    <property type="match status" value="1"/>
</dbReference>
<comment type="similarity">
    <text evidence="2 12">Belongs to the RNA methyltransferase RsmE family.</text>
</comment>